<accession>A0A6N7VRY3</accession>
<dbReference type="PANTHER" id="PTHR30629:SF2">
    <property type="entry name" value="PROPHAGE INTEGRASE INTS-RELATED"/>
    <property type="match status" value="1"/>
</dbReference>
<keyword evidence="3 5" id="KW-0238">DNA-binding</keyword>
<dbReference type="GO" id="GO:0003677">
    <property type="term" value="F:DNA binding"/>
    <property type="evidence" value="ECO:0007669"/>
    <property type="project" value="UniProtKB-UniRule"/>
</dbReference>
<dbReference type="InterPro" id="IPR044068">
    <property type="entry name" value="CB"/>
</dbReference>
<dbReference type="InterPro" id="IPR050808">
    <property type="entry name" value="Phage_Integrase"/>
</dbReference>
<dbReference type="Pfam" id="PF00589">
    <property type="entry name" value="Phage_integrase"/>
    <property type="match status" value="1"/>
</dbReference>
<dbReference type="Pfam" id="PF14659">
    <property type="entry name" value="Phage_int_SAM_3"/>
    <property type="match status" value="1"/>
</dbReference>
<evidence type="ECO:0000313" key="10">
    <source>
        <dbReference type="Proteomes" id="UP000470875"/>
    </source>
</evidence>
<dbReference type="InterPro" id="IPR013762">
    <property type="entry name" value="Integrase-like_cat_sf"/>
</dbReference>
<dbReference type="Gene3D" id="1.10.443.10">
    <property type="entry name" value="Intergrase catalytic core"/>
    <property type="match status" value="1"/>
</dbReference>
<dbReference type="InterPro" id="IPR010998">
    <property type="entry name" value="Integrase_recombinase_N"/>
</dbReference>
<evidence type="ECO:0000259" key="8">
    <source>
        <dbReference type="PROSITE" id="PS51900"/>
    </source>
</evidence>
<dbReference type="InterPro" id="IPR004107">
    <property type="entry name" value="Integrase_SAM-like_N"/>
</dbReference>
<comment type="caution">
    <text evidence="9">The sequence shown here is derived from an EMBL/GenBank/DDBJ whole genome shotgun (WGS) entry which is preliminary data.</text>
</comment>
<keyword evidence="10" id="KW-1185">Reference proteome</keyword>
<feature type="compositionally biased region" description="Basic residues" evidence="6">
    <location>
        <begin position="22"/>
        <end position="37"/>
    </location>
</feature>
<evidence type="ECO:0000256" key="1">
    <source>
        <dbReference type="ARBA" id="ARBA00008857"/>
    </source>
</evidence>
<dbReference type="PANTHER" id="PTHR30629">
    <property type="entry name" value="PROPHAGE INTEGRASE"/>
    <property type="match status" value="1"/>
</dbReference>
<evidence type="ECO:0000256" key="4">
    <source>
        <dbReference type="ARBA" id="ARBA00023172"/>
    </source>
</evidence>
<dbReference type="EMBL" id="VULO01000007">
    <property type="protein sequence ID" value="MSS84539.1"/>
    <property type="molecule type" value="Genomic_DNA"/>
</dbReference>
<reference evidence="9 10" key="1">
    <citation type="submission" date="2019-08" db="EMBL/GenBank/DDBJ databases">
        <title>In-depth cultivation of the pig gut microbiome towards novel bacterial diversity and tailored functional studies.</title>
        <authorList>
            <person name="Wylensek D."/>
            <person name="Hitch T.C.A."/>
            <person name="Clavel T."/>
        </authorList>
    </citation>
    <scope>NUCLEOTIDE SEQUENCE [LARGE SCALE GENOMIC DNA]</scope>
    <source>
        <strain evidence="9 10">WB03_NA08</strain>
    </source>
</reference>
<feature type="domain" description="Core-binding (CB)" evidence="8">
    <location>
        <begin position="109"/>
        <end position="192"/>
    </location>
</feature>
<dbReference type="GO" id="GO:0015074">
    <property type="term" value="P:DNA integration"/>
    <property type="evidence" value="ECO:0007669"/>
    <property type="project" value="UniProtKB-KW"/>
</dbReference>
<dbReference type="CDD" id="cd00397">
    <property type="entry name" value="DNA_BRE_C"/>
    <property type="match status" value="1"/>
</dbReference>
<keyword evidence="4" id="KW-0233">DNA recombination</keyword>
<dbReference type="PROSITE" id="PS51898">
    <property type="entry name" value="TYR_RECOMBINASE"/>
    <property type="match status" value="1"/>
</dbReference>
<dbReference type="InterPro" id="IPR011010">
    <property type="entry name" value="DNA_brk_join_enz"/>
</dbReference>
<feature type="region of interest" description="Disordered" evidence="6">
    <location>
        <begin position="1"/>
        <end position="43"/>
    </location>
</feature>
<dbReference type="Gene3D" id="1.10.150.130">
    <property type="match status" value="1"/>
</dbReference>
<evidence type="ECO:0000313" key="9">
    <source>
        <dbReference type="EMBL" id="MSS84539.1"/>
    </source>
</evidence>
<evidence type="ECO:0000256" key="3">
    <source>
        <dbReference type="ARBA" id="ARBA00023125"/>
    </source>
</evidence>
<evidence type="ECO:0000256" key="2">
    <source>
        <dbReference type="ARBA" id="ARBA00022908"/>
    </source>
</evidence>
<dbReference type="Proteomes" id="UP000470875">
    <property type="component" value="Unassembled WGS sequence"/>
</dbReference>
<name>A0A6N7VRY3_9ACTO</name>
<keyword evidence="2" id="KW-0229">DNA integration</keyword>
<evidence type="ECO:0000259" key="7">
    <source>
        <dbReference type="PROSITE" id="PS51898"/>
    </source>
</evidence>
<sequence length="419" mass="46017">MVTARLESRDTFGISQGERRKMATRSPRKATKGKGKGLPRGITMRTGNYRVRVSYEGRQYECGIYETLELAKLALHKYQAECILGTFVPPVERRRQLKAMRAANAARNVTVAQWSQTWIESLATGPKPRSPGTIASYQSTVNSHILPGLGNKPLTEVTPDDIEDCVATAMQSGAGASRNVARTLRAMFNAAVEIGAGGLEASPVKLKISKGTSNARQDEEVPSLEEVNGLAAAMPPDTRLAVLLAAWCSLRVGEVLGLQRGDFKHLDQPGKTTVTIERQWLSKAKPPAYGPPKDDSYRTVVVPAALARKVQAHLDRYVLPNPEAPVFHSPIDSARPMSHNSIGKRWNEARAKIRPGTDFHALRHFGLTVYAQAGATQTEIMRRGGHRDADVAQRYQHSSLERDQILTARLNDIMEGVEE</sequence>
<dbReference type="PROSITE" id="PS51900">
    <property type="entry name" value="CB"/>
    <property type="match status" value="1"/>
</dbReference>
<evidence type="ECO:0000256" key="5">
    <source>
        <dbReference type="PROSITE-ProRule" id="PRU01248"/>
    </source>
</evidence>
<comment type="similarity">
    <text evidence="1">Belongs to the 'phage' integrase family.</text>
</comment>
<evidence type="ECO:0000256" key="6">
    <source>
        <dbReference type="SAM" id="MobiDB-lite"/>
    </source>
</evidence>
<dbReference type="SUPFAM" id="SSF56349">
    <property type="entry name" value="DNA breaking-rejoining enzymes"/>
    <property type="match status" value="1"/>
</dbReference>
<protein>
    <submittedName>
        <fullName evidence="9">Tyrosine-type recombinase/integrase</fullName>
    </submittedName>
</protein>
<dbReference type="GO" id="GO:0006310">
    <property type="term" value="P:DNA recombination"/>
    <property type="evidence" value="ECO:0007669"/>
    <property type="project" value="UniProtKB-KW"/>
</dbReference>
<dbReference type="AlphaFoldDB" id="A0A6N7VRY3"/>
<feature type="compositionally biased region" description="Basic and acidic residues" evidence="6">
    <location>
        <begin position="1"/>
        <end position="10"/>
    </location>
</feature>
<proteinExistence type="inferred from homology"/>
<feature type="domain" description="Tyr recombinase" evidence="7">
    <location>
        <begin position="217"/>
        <end position="408"/>
    </location>
</feature>
<organism evidence="9 10">
    <name type="scientific">Scrofimicrobium canadense</name>
    <dbReference type="NCBI Taxonomy" id="2652290"/>
    <lineage>
        <taxon>Bacteria</taxon>
        <taxon>Bacillati</taxon>
        <taxon>Actinomycetota</taxon>
        <taxon>Actinomycetes</taxon>
        <taxon>Actinomycetales</taxon>
        <taxon>Actinomycetaceae</taxon>
        <taxon>Scrofimicrobium</taxon>
    </lineage>
</organism>
<dbReference type="InterPro" id="IPR002104">
    <property type="entry name" value="Integrase_catalytic"/>
</dbReference>
<gene>
    <name evidence="9" type="ORF">FYJ24_07135</name>
</gene>